<feature type="compositionally biased region" description="Basic and acidic residues" evidence="1">
    <location>
        <begin position="1"/>
        <end position="10"/>
    </location>
</feature>
<evidence type="ECO:0000313" key="3">
    <source>
        <dbReference type="Proteomes" id="UP000838412"/>
    </source>
</evidence>
<feature type="compositionally biased region" description="Basic and acidic residues" evidence="1">
    <location>
        <begin position="45"/>
        <end position="58"/>
    </location>
</feature>
<reference evidence="2" key="1">
    <citation type="submission" date="2022-01" db="EMBL/GenBank/DDBJ databases">
        <authorList>
            <person name="Braso-Vives M."/>
        </authorList>
    </citation>
    <scope>NUCLEOTIDE SEQUENCE</scope>
</reference>
<feature type="region of interest" description="Disordered" evidence="1">
    <location>
        <begin position="1"/>
        <end position="75"/>
    </location>
</feature>
<sequence>MREALEEGRRGAGGAASEKVKDLTRRSSAPTRDSPSHCFKFNSHRVNDGVDVELDRKGQPPPATPATGRGYRHQTEDAKDLVQWCVHFQGPGHNLGCLVA</sequence>
<name>A0A8K0EB09_BRALA</name>
<dbReference type="Proteomes" id="UP000838412">
    <property type="component" value="Chromosome 12"/>
</dbReference>
<evidence type="ECO:0000256" key="1">
    <source>
        <dbReference type="SAM" id="MobiDB-lite"/>
    </source>
</evidence>
<evidence type="ECO:0000313" key="2">
    <source>
        <dbReference type="EMBL" id="CAH1242402.1"/>
    </source>
</evidence>
<dbReference type="AlphaFoldDB" id="A0A8K0EB09"/>
<keyword evidence="3" id="KW-1185">Reference proteome</keyword>
<organism evidence="2 3">
    <name type="scientific">Branchiostoma lanceolatum</name>
    <name type="common">Common lancelet</name>
    <name type="synonym">Amphioxus lanceolatum</name>
    <dbReference type="NCBI Taxonomy" id="7740"/>
    <lineage>
        <taxon>Eukaryota</taxon>
        <taxon>Metazoa</taxon>
        <taxon>Chordata</taxon>
        <taxon>Cephalochordata</taxon>
        <taxon>Leptocardii</taxon>
        <taxon>Amphioxiformes</taxon>
        <taxon>Branchiostomatidae</taxon>
        <taxon>Branchiostoma</taxon>
    </lineage>
</organism>
<accession>A0A8K0EB09</accession>
<dbReference type="EMBL" id="OV696697">
    <property type="protein sequence ID" value="CAH1242402.1"/>
    <property type="molecule type" value="Genomic_DNA"/>
</dbReference>
<gene>
    <name evidence="2" type="primary">Hypp6662</name>
    <name evidence="2" type="ORF">BLAG_LOCUS5698</name>
</gene>
<proteinExistence type="predicted"/>
<protein>
    <submittedName>
        <fullName evidence="2">Hypp6662 protein</fullName>
    </submittedName>
</protein>